<dbReference type="NCBIfam" id="TIGR01198">
    <property type="entry name" value="pgl"/>
    <property type="match status" value="1"/>
</dbReference>
<dbReference type="InterPro" id="IPR039104">
    <property type="entry name" value="6PGL"/>
</dbReference>
<gene>
    <name evidence="7 9" type="primary">pgl</name>
    <name evidence="9" type="ORF">Pan265_19470</name>
</gene>
<dbReference type="GO" id="GO:0006098">
    <property type="term" value="P:pentose-phosphate shunt"/>
    <property type="evidence" value="ECO:0007669"/>
    <property type="project" value="UniProtKB-UniPathway"/>
</dbReference>
<dbReference type="InterPro" id="IPR006148">
    <property type="entry name" value="Glc/Gal-6P_isomerase"/>
</dbReference>
<dbReference type="Proteomes" id="UP000320386">
    <property type="component" value="Chromosome"/>
</dbReference>
<dbReference type="RefSeq" id="WP_145446267.1">
    <property type="nucleotide sequence ID" value="NZ_CP036280.1"/>
</dbReference>
<dbReference type="PANTHER" id="PTHR11054:SF0">
    <property type="entry name" value="6-PHOSPHOGLUCONOLACTONASE"/>
    <property type="match status" value="1"/>
</dbReference>
<dbReference type="Gene3D" id="3.40.50.1360">
    <property type="match status" value="1"/>
</dbReference>
<evidence type="ECO:0000313" key="9">
    <source>
        <dbReference type="EMBL" id="QDU72085.1"/>
    </source>
</evidence>
<dbReference type="EMBL" id="CP036280">
    <property type="protein sequence ID" value="QDU72085.1"/>
    <property type="molecule type" value="Genomic_DNA"/>
</dbReference>
<reference evidence="9 10" key="1">
    <citation type="submission" date="2019-02" db="EMBL/GenBank/DDBJ databases">
        <title>Deep-cultivation of Planctomycetes and their phenomic and genomic characterization uncovers novel biology.</title>
        <authorList>
            <person name="Wiegand S."/>
            <person name="Jogler M."/>
            <person name="Boedeker C."/>
            <person name="Pinto D."/>
            <person name="Vollmers J."/>
            <person name="Rivas-Marin E."/>
            <person name="Kohn T."/>
            <person name="Peeters S.H."/>
            <person name="Heuer A."/>
            <person name="Rast P."/>
            <person name="Oberbeckmann S."/>
            <person name="Bunk B."/>
            <person name="Jeske O."/>
            <person name="Meyerdierks A."/>
            <person name="Storesund J.E."/>
            <person name="Kallscheuer N."/>
            <person name="Luecker S."/>
            <person name="Lage O.M."/>
            <person name="Pohl T."/>
            <person name="Merkel B.J."/>
            <person name="Hornburger P."/>
            <person name="Mueller R.-W."/>
            <person name="Bruemmer F."/>
            <person name="Labrenz M."/>
            <person name="Spormann A.M."/>
            <person name="Op den Camp H."/>
            <person name="Overmann J."/>
            <person name="Amann R."/>
            <person name="Jetten M.S.M."/>
            <person name="Mascher T."/>
            <person name="Medema M.H."/>
            <person name="Devos D.P."/>
            <person name="Kaster A.-K."/>
            <person name="Ovreas L."/>
            <person name="Rohde M."/>
            <person name="Galperin M.Y."/>
            <person name="Jogler C."/>
        </authorList>
    </citation>
    <scope>NUCLEOTIDE SEQUENCE [LARGE SCALE GENOMIC DNA]</scope>
    <source>
        <strain evidence="9 10">Pan265</strain>
    </source>
</reference>
<comment type="function">
    <text evidence="2 7">Hydrolysis of 6-phosphogluconolactone to 6-phosphogluconate.</text>
</comment>
<evidence type="ECO:0000313" key="10">
    <source>
        <dbReference type="Proteomes" id="UP000320386"/>
    </source>
</evidence>
<evidence type="ECO:0000259" key="8">
    <source>
        <dbReference type="Pfam" id="PF01182"/>
    </source>
</evidence>
<dbReference type="GO" id="GO:0017057">
    <property type="term" value="F:6-phosphogluconolactonase activity"/>
    <property type="evidence" value="ECO:0007669"/>
    <property type="project" value="UniProtKB-UniRule"/>
</dbReference>
<accession>A0A518BYN8</accession>
<comment type="similarity">
    <text evidence="4 7">Belongs to the glucosamine/galactosamine-6-phosphate isomerase family. 6-phosphogluconolactonase subfamily.</text>
</comment>
<proteinExistence type="inferred from homology"/>
<dbReference type="AlphaFoldDB" id="A0A518BYN8"/>
<dbReference type="PANTHER" id="PTHR11054">
    <property type="entry name" value="6-PHOSPHOGLUCONOLACTONASE"/>
    <property type="match status" value="1"/>
</dbReference>
<evidence type="ECO:0000256" key="3">
    <source>
        <dbReference type="ARBA" id="ARBA00004961"/>
    </source>
</evidence>
<evidence type="ECO:0000256" key="2">
    <source>
        <dbReference type="ARBA" id="ARBA00002681"/>
    </source>
</evidence>
<dbReference type="InterPro" id="IPR037171">
    <property type="entry name" value="NagB/RpiA_transferase-like"/>
</dbReference>
<keyword evidence="7 9" id="KW-0378">Hydrolase</keyword>
<dbReference type="KEGG" id="mcad:Pan265_19470"/>
<dbReference type="CDD" id="cd01400">
    <property type="entry name" value="6PGL"/>
    <property type="match status" value="1"/>
</dbReference>
<comment type="catalytic activity">
    <reaction evidence="1 7">
        <text>6-phospho-D-glucono-1,5-lactone + H2O = 6-phospho-D-gluconate + H(+)</text>
        <dbReference type="Rhea" id="RHEA:12556"/>
        <dbReference type="ChEBI" id="CHEBI:15377"/>
        <dbReference type="ChEBI" id="CHEBI:15378"/>
        <dbReference type="ChEBI" id="CHEBI:57955"/>
        <dbReference type="ChEBI" id="CHEBI:58759"/>
        <dbReference type="EC" id="3.1.1.31"/>
    </reaction>
</comment>
<protein>
    <recommendedName>
        <fullName evidence="6 7">6-phosphogluconolactonase</fullName>
        <shortName evidence="7">6PGL</shortName>
        <ecNumber evidence="5 7">3.1.1.31</ecNumber>
    </recommendedName>
</protein>
<dbReference type="EC" id="3.1.1.31" evidence="5 7"/>
<sequence>MAATELHLPGGVCIAPDTEELFEHMGRALMASAFRAVDERGAFHLALSGGGTPEPFYMRLMVDPLFRGIPWQQTHLWIVDERRVPPTDDKSNWKMIRECLADHVPMSARQKHPMPVMDRDPAEAYEAELAEVFELAGGPGVGSIPRMDVVLLGMGGDAHTASLFPESDAIGVADRWIVVNAGPSVTPPDRVTMTYPLINAAREVMPLVVGGGKAATIRRISDQLATGEVDRVLLPITGVDPQRFVPAGLDGEPGTMTWFMDKAAAGG</sequence>
<feature type="domain" description="Glucosamine/galactosamine-6-phosphate isomerase" evidence="8">
    <location>
        <begin position="16"/>
        <end position="242"/>
    </location>
</feature>
<dbReference type="InterPro" id="IPR005900">
    <property type="entry name" value="6-phosphogluconolactonase_DevB"/>
</dbReference>
<dbReference type="GO" id="GO:0005975">
    <property type="term" value="P:carbohydrate metabolic process"/>
    <property type="evidence" value="ECO:0007669"/>
    <property type="project" value="UniProtKB-UniRule"/>
</dbReference>
<organism evidence="9 10">
    <name type="scientific">Mucisphaera calidilacus</name>
    <dbReference type="NCBI Taxonomy" id="2527982"/>
    <lineage>
        <taxon>Bacteria</taxon>
        <taxon>Pseudomonadati</taxon>
        <taxon>Planctomycetota</taxon>
        <taxon>Phycisphaerae</taxon>
        <taxon>Phycisphaerales</taxon>
        <taxon>Phycisphaeraceae</taxon>
        <taxon>Mucisphaera</taxon>
    </lineage>
</organism>
<evidence type="ECO:0000256" key="7">
    <source>
        <dbReference type="RuleBase" id="RU365095"/>
    </source>
</evidence>
<dbReference type="SUPFAM" id="SSF100950">
    <property type="entry name" value="NagB/RpiA/CoA transferase-like"/>
    <property type="match status" value="1"/>
</dbReference>
<evidence type="ECO:0000256" key="6">
    <source>
        <dbReference type="ARBA" id="ARBA00020337"/>
    </source>
</evidence>
<name>A0A518BYN8_9BACT</name>
<dbReference type="Pfam" id="PF01182">
    <property type="entry name" value="Glucosamine_iso"/>
    <property type="match status" value="1"/>
</dbReference>
<evidence type="ECO:0000256" key="5">
    <source>
        <dbReference type="ARBA" id="ARBA00013198"/>
    </source>
</evidence>
<dbReference type="UniPathway" id="UPA00115">
    <property type="reaction ID" value="UER00409"/>
</dbReference>
<evidence type="ECO:0000256" key="1">
    <source>
        <dbReference type="ARBA" id="ARBA00000832"/>
    </source>
</evidence>
<evidence type="ECO:0000256" key="4">
    <source>
        <dbReference type="ARBA" id="ARBA00010662"/>
    </source>
</evidence>
<dbReference type="OrthoDB" id="9810967at2"/>
<comment type="pathway">
    <text evidence="3 7">Carbohydrate degradation; pentose phosphate pathway; D-ribulose 5-phosphate from D-glucose 6-phosphate (oxidative stage): step 2/3.</text>
</comment>
<keyword evidence="10" id="KW-1185">Reference proteome</keyword>